<evidence type="ECO:0000256" key="1">
    <source>
        <dbReference type="ARBA" id="ARBA00010884"/>
    </source>
</evidence>
<dbReference type="PANTHER" id="PTHR10794">
    <property type="entry name" value="ABHYDROLASE DOMAIN-CONTAINING PROTEIN"/>
    <property type="match status" value="1"/>
</dbReference>
<dbReference type="Gene3D" id="3.40.50.1820">
    <property type="entry name" value="alpha/beta hydrolase"/>
    <property type="match status" value="1"/>
</dbReference>
<feature type="region of interest" description="Disordered" evidence="2">
    <location>
        <begin position="219"/>
        <end position="247"/>
    </location>
</feature>
<protein>
    <submittedName>
        <fullName evidence="3">Esterase</fullName>
        <ecNumber evidence="3">3.1.1.-</ecNumber>
    </submittedName>
</protein>
<comment type="caution">
    <text evidence="3">The sequence shown here is derived from an EMBL/GenBank/DDBJ whole genome shotgun (WGS) entry which is preliminary data.</text>
</comment>
<proteinExistence type="inferred from homology"/>
<dbReference type="InterPro" id="IPR029058">
    <property type="entry name" value="AB_hydrolase_fold"/>
</dbReference>
<gene>
    <name evidence="3" type="ORF">QTG54_015242</name>
</gene>
<dbReference type="InterPro" id="IPR050960">
    <property type="entry name" value="AB_hydrolase_4_sf"/>
</dbReference>
<dbReference type="EC" id="3.1.1.-" evidence="3"/>
<evidence type="ECO:0000313" key="3">
    <source>
        <dbReference type="EMBL" id="KAK1733984.1"/>
    </source>
</evidence>
<feature type="compositionally biased region" description="Low complexity" evidence="2">
    <location>
        <begin position="312"/>
        <end position="335"/>
    </location>
</feature>
<feature type="compositionally biased region" description="Low complexity" evidence="2">
    <location>
        <begin position="226"/>
        <end position="243"/>
    </location>
</feature>
<keyword evidence="3" id="KW-0378">Hydrolase</keyword>
<reference evidence="3" key="1">
    <citation type="submission" date="2023-06" db="EMBL/GenBank/DDBJ databases">
        <title>Survivors Of The Sea: Transcriptome response of Skeletonema marinoi to long-term dormancy.</title>
        <authorList>
            <person name="Pinder M.I.M."/>
            <person name="Kourtchenko O."/>
            <person name="Robertson E.K."/>
            <person name="Larsson T."/>
            <person name="Maumus F."/>
            <person name="Osuna-Cruz C.M."/>
            <person name="Vancaester E."/>
            <person name="Stenow R."/>
            <person name="Vandepoele K."/>
            <person name="Ploug H."/>
            <person name="Bruchert V."/>
            <person name="Godhe A."/>
            <person name="Topel M."/>
        </authorList>
    </citation>
    <scope>NUCLEOTIDE SEQUENCE</scope>
    <source>
        <strain evidence="3">R05AC</strain>
    </source>
</reference>
<dbReference type="EMBL" id="JATAAI010000042">
    <property type="protein sequence ID" value="KAK1733984.1"/>
    <property type="molecule type" value="Genomic_DNA"/>
</dbReference>
<keyword evidence="4" id="KW-1185">Reference proteome</keyword>
<sequence>MVIPITEDSSSSSSSSDDDFVVLKSSSAARGQQSDDTITDAAAAEDDDADLAAGNARKKQSSDDNDETLVTMRPSDNSNRSQRQVNTNSSSTQPTQTQHKQPARPRPKLQRSSSTSINQSLRSIYNTTNQSFRILKRQSSTLIESINSNLPATPTGWALSALSLCSMGLQYELRLQKELTAPPIVFCQANCGSRGVLNGRMERLYKKLALPSVILSNNGRGGGNGQSSSNNRKSSNNNNNNNKTLKEGIFSRTVKPSLFIGTRGIVASTAAYALGSKQSDDAKKVKRVREVMKMGADGALIVLDWEVPLDTSSTNNSNSNSNNNNSNNNNASNSSIDNIDIYKPNSITKPIILLLHGMNNDSTFGYIRSMMRTATDRGWIAVGMNLRGQDGLHQVKNTTPRGYNAGYTGDLRGVVEQLEYRLKRRSDGVNRKSGKRTTSSNERDNNSNVQEEEDDYIGGPIYLLGYSLGANIVTKYLGEESLHGTLPKCIGGGAAMGNPLHIHSGTIAFPWNMLLGAGVKRSILQNATSLRKHHEPGFQHAMKKALLAPTIGKLDDAAAPYLIRNDSYPPYATRIGFKDGEEYWWESSSHRYVGHVSVPLLKISAQDDFLVFGQFQRKLNHCLENPNVVVVKTRCGGHLGWQESPPPSSGGGEGGGLLGGSGSWSDVAVADFIEALLQIRQEDREKRLRLRRGTVNGGEGVDTSFASPKVMSRL</sequence>
<feature type="compositionally biased region" description="Polar residues" evidence="2">
    <location>
        <begin position="24"/>
        <end position="34"/>
    </location>
</feature>
<evidence type="ECO:0000256" key="2">
    <source>
        <dbReference type="SAM" id="MobiDB-lite"/>
    </source>
</evidence>
<dbReference type="Proteomes" id="UP001224775">
    <property type="component" value="Unassembled WGS sequence"/>
</dbReference>
<dbReference type="FunFam" id="3.40.50.1820:FF:000920">
    <property type="entry name" value="Predicted protein"/>
    <property type="match status" value="1"/>
</dbReference>
<dbReference type="AlphaFoldDB" id="A0AAD8XUS6"/>
<name>A0AAD8XUS6_9STRA</name>
<dbReference type="SUPFAM" id="SSF53474">
    <property type="entry name" value="alpha/beta-Hydrolases"/>
    <property type="match status" value="1"/>
</dbReference>
<dbReference type="PANTHER" id="PTHR10794:SF63">
    <property type="entry name" value="ALPHA_BETA HYDROLASE 1, ISOFORM A"/>
    <property type="match status" value="1"/>
</dbReference>
<feature type="compositionally biased region" description="Polar residues" evidence="2">
    <location>
        <begin position="74"/>
        <end position="88"/>
    </location>
</feature>
<dbReference type="GO" id="GO:0034338">
    <property type="term" value="F:short-chain carboxylesterase activity"/>
    <property type="evidence" value="ECO:0007669"/>
    <property type="project" value="TreeGrafter"/>
</dbReference>
<dbReference type="GO" id="GO:0047372">
    <property type="term" value="F:monoacylglycerol lipase activity"/>
    <property type="evidence" value="ECO:0007669"/>
    <property type="project" value="TreeGrafter"/>
</dbReference>
<feature type="region of interest" description="Disordered" evidence="2">
    <location>
        <begin position="425"/>
        <end position="452"/>
    </location>
</feature>
<accession>A0AAD8XUS6</accession>
<comment type="similarity">
    <text evidence="1">Belongs to the AB hydrolase superfamily. AB hydrolase 4 family.</text>
</comment>
<feature type="region of interest" description="Disordered" evidence="2">
    <location>
        <begin position="1"/>
        <end position="118"/>
    </location>
</feature>
<feature type="compositionally biased region" description="Low complexity" evidence="2">
    <location>
        <begin position="89"/>
        <end position="98"/>
    </location>
</feature>
<organism evidence="3 4">
    <name type="scientific">Skeletonema marinoi</name>
    <dbReference type="NCBI Taxonomy" id="267567"/>
    <lineage>
        <taxon>Eukaryota</taxon>
        <taxon>Sar</taxon>
        <taxon>Stramenopiles</taxon>
        <taxon>Ochrophyta</taxon>
        <taxon>Bacillariophyta</taxon>
        <taxon>Coscinodiscophyceae</taxon>
        <taxon>Thalassiosirophycidae</taxon>
        <taxon>Thalassiosirales</taxon>
        <taxon>Skeletonemataceae</taxon>
        <taxon>Skeletonema</taxon>
        <taxon>Skeletonema marinoi-dohrnii complex</taxon>
    </lineage>
</organism>
<evidence type="ECO:0000313" key="4">
    <source>
        <dbReference type="Proteomes" id="UP001224775"/>
    </source>
</evidence>
<feature type="region of interest" description="Disordered" evidence="2">
    <location>
        <begin position="311"/>
        <end position="336"/>
    </location>
</feature>